<dbReference type="Proteomes" id="UP000275180">
    <property type="component" value="Unassembled WGS sequence"/>
</dbReference>
<dbReference type="EMBL" id="RDQJ01000047">
    <property type="protein sequence ID" value="RMX07270.1"/>
    <property type="molecule type" value="Genomic_DNA"/>
</dbReference>
<reference evidence="1 2" key="1">
    <citation type="submission" date="2018-10" db="EMBL/GenBank/DDBJ databases">
        <title>Comamonadaceae CDC group NO-1 genome sequencing and assembly.</title>
        <authorList>
            <person name="Bernier A.-M."/>
            <person name="Bernard K."/>
        </authorList>
    </citation>
    <scope>NUCLEOTIDE SEQUENCE [LARGE SCALE GENOMIC DNA]</scope>
    <source>
        <strain evidence="1 2">NML180582</strain>
    </source>
</reference>
<dbReference type="RefSeq" id="WP_122246052.1">
    <property type="nucleotide sequence ID" value="NZ_RDQJ01000047.1"/>
</dbReference>
<evidence type="ECO:0000313" key="1">
    <source>
        <dbReference type="EMBL" id="RMX07270.1"/>
    </source>
</evidence>
<protein>
    <submittedName>
        <fullName evidence="1">Uncharacterized protein</fullName>
    </submittedName>
</protein>
<sequence>MAPAIARTSNAADRPNPQMHTALRFVQAFPQFANPAALELELASEYAGAQAGGAKWRSALVWCANSSQLRGDQCISHCALTMFDINPLYPLAAMGYKA</sequence>
<proteinExistence type="predicted"/>
<organism evidence="1 2">
    <name type="scientific">Vandammella animalimorsus</name>
    <dbReference type="NCBI Taxonomy" id="2029117"/>
    <lineage>
        <taxon>Bacteria</taxon>
        <taxon>Pseudomonadati</taxon>
        <taxon>Pseudomonadota</taxon>
        <taxon>Betaproteobacteria</taxon>
        <taxon>Burkholderiales</taxon>
        <taxon>Comamonadaceae</taxon>
        <taxon>Vandammella</taxon>
    </lineage>
</organism>
<evidence type="ECO:0000313" key="2">
    <source>
        <dbReference type="Proteomes" id="UP000275180"/>
    </source>
</evidence>
<name>A0A3M6QW87_9BURK</name>
<accession>A0A3M6QW87</accession>
<comment type="caution">
    <text evidence="1">The sequence shown here is derived from an EMBL/GenBank/DDBJ whole genome shotgun (WGS) entry which is preliminary data.</text>
</comment>
<dbReference type="AlphaFoldDB" id="A0A3M6QW87"/>
<gene>
    <name evidence="1" type="ORF">EBQ34_14755</name>
</gene>